<accession>A0A4S4LP12</accession>
<keyword evidence="2" id="KW-1185">Reference proteome</keyword>
<gene>
    <name evidence="1" type="ORF">EW146_g6295</name>
</gene>
<dbReference type="PANTHER" id="PTHR33835">
    <property type="entry name" value="YALI0C07656P"/>
    <property type="match status" value="1"/>
</dbReference>
<organism evidence="1 2">
    <name type="scientific">Bondarzewia mesenterica</name>
    <dbReference type="NCBI Taxonomy" id="1095465"/>
    <lineage>
        <taxon>Eukaryota</taxon>
        <taxon>Fungi</taxon>
        <taxon>Dikarya</taxon>
        <taxon>Basidiomycota</taxon>
        <taxon>Agaricomycotina</taxon>
        <taxon>Agaricomycetes</taxon>
        <taxon>Russulales</taxon>
        <taxon>Bondarzewiaceae</taxon>
        <taxon>Bondarzewia</taxon>
    </lineage>
</organism>
<sequence length="238" mass="27148">MTDIVIREVTKDVWTFSKPFMRLGFLPIGGRSTAIKLSNGDVWVLASTPLTDDTKKTLANLGPVKYIISADAVHHLYLGEFKKAYPEAKLLAVEEVVEKKKNEGLEFAGFWGDKQREPKFGFEGEIKSCYFSGFKNKDVAFLHEPSKTLVEADLLFNMPAIEQYSRSWFSGRTPFFGNPYSTLQKKMMWSLGVDKEAMKRDARTVAGWDFNRIIPCHGDVIEKDGNKAWRATYEHYLN</sequence>
<dbReference type="InterPro" id="IPR025638">
    <property type="entry name" value="DUF4336"/>
</dbReference>
<protein>
    <recommendedName>
        <fullName evidence="3">Metallo-beta-lactamase domain-containing protein</fullName>
    </recommendedName>
</protein>
<dbReference type="EMBL" id="SGPL01000311">
    <property type="protein sequence ID" value="THH13984.1"/>
    <property type="molecule type" value="Genomic_DNA"/>
</dbReference>
<evidence type="ECO:0008006" key="3">
    <source>
        <dbReference type="Google" id="ProtNLM"/>
    </source>
</evidence>
<evidence type="ECO:0000313" key="2">
    <source>
        <dbReference type="Proteomes" id="UP000310158"/>
    </source>
</evidence>
<dbReference type="Pfam" id="PF14234">
    <property type="entry name" value="DUF4336"/>
    <property type="match status" value="1"/>
</dbReference>
<dbReference type="Proteomes" id="UP000310158">
    <property type="component" value="Unassembled WGS sequence"/>
</dbReference>
<dbReference type="AlphaFoldDB" id="A0A4S4LP12"/>
<name>A0A4S4LP12_9AGAM</name>
<dbReference type="SUPFAM" id="SSF56281">
    <property type="entry name" value="Metallo-hydrolase/oxidoreductase"/>
    <property type="match status" value="1"/>
</dbReference>
<dbReference type="InterPro" id="IPR036866">
    <property type="entry name" value="RibonucZ/Hydroxyglut_hydro"/>
</dbReference>
<evidence type="ECO:0000313" key="1">
    <source>
        <dbReference type="EMBL" id="THH13984.1"/>
    </source>
</evidence>
<dbReference type="PANTHER" id="PTHR33835:SF1">
    <property type="entry name" value="METALLO-BETA-LACTAMASE DOMAIN-CONTAINING PROTEIN"/>
    <property type="match status" value="1"/>
</dbReference>
<proteinExistence type="predicted"/>
<dbReference type="OrthoDB" id="421671at2759"/>
<comment type="caution">
    <text evidence="1">The sequence shown here is derived from an EMBL/GenBank/DDBJ whole genome shotgun (WGS) entry which is preliminary data.</text>
</comment>
<reference evidence="1 2" key="1">
    <citation type="submission" date="2019-02" db="EMBL/GenBank/DDBJ databases">
        <title>Genome sequencing of the rare red list fungi Bondarzewia mesenterica.</title>
        <authorList>
            <person name="Buettner E."/>
            <person name="Kellner H."/>
        </authorList>
    </citation>
    <scope>NUCLEOTIDE SEQUENCE [LARGE SCALE GENOMIC DNA]</scope>
    <source>
        <strain evidence="1 2">DSM 108281</strain>
    </source>
</reference>